<protein>
    <submittedName>
        <fullName evidence="2">Uncharacterized protein</fullName>
    </submittedName>
</protein>
<evidence type="ECO:0000256" key="1">
    <source>
        <dbReference type="SAM" id="Phobius"/>
    </source>
</evidence>
<dbReference type="KEGG" id="mcui:G8O30_12050"/>
<keyword evidence="1" id="KW-0812">Transmembrane</keyword>
<evidence type="ECO:0000313" key="2">
    <source>
        <dbReference type="EMBL" id="QPC47632.1"/>
    </source>
</evidence>
<dbReference type="RefSeq" id="WP_239672306.1">
    <property type="nucleotide sequence ID" value="NZ_CP049742.1"/>
</dbReference>
<gene>
    <name evidence="2" type="ORF">G8O30_12050</name>
</gene>
<reference evidence="2 3" key="1">
    <citation type="submission" date="2019-07" db="EMBL/GenBank/DDBJ databases">
        <title>Genome sequence of 2 isolates from Red Sea Mangroves.</title>
        <authorList>
            <person name="Sefrji F."/>
            <person name="Michoud G."/>
            <person name="Merlino G."/>
            <person name="Daffonchio D."/>
        </authorList>
    </citation>
    <scope>NUCLEOTIDE SEQUENCE [LARGE SCALE GENOMIC DNA]</scope>
    <source>
        <strain evidence="2 3">R1DC41</strain>
    </source>
</reference>
<accession>A0A7S8HGB5</accession>
<proteinExistence type="predicted"/>
<feature type="transmembrane region" description="Helical" evidence="1">
    <location>
        <begin position="77"/>
        <end position="110"/>
    </location>
</feature>
<dbReference type="Proteomes" id="UP000593626">
    <property type="component" value="Chromosome"/>
</dbReference>
<sequence>MSLVLGKDEIINKSQNFTTNLALFWLKTDLSLTNKRVIGYQPNTLLGVIPLGRNEVSFPLKNIASVSVSTKLHFVRLLVGLFFVFSALGSIGNSFLGALLFLAIGLIPLLNSFTSKMTITNNAGQPVSMEISILEKDKVQNFVNDVNISISEVA</sequence>
<dbReference type="AlphaFoldDB" id="A0A7S8HGB5"/>
<keyword evidence="3" id="KW-1185">Reference proteome</keyword>
<evidence type="ECO:0000313" key="3">
    <source>
        <dbReference type="Proteomes" id="UP000593626"/>
    </source>
</evidence>
<dbReference type="EMBL" id="CP049742">
    <property type="protein sequence ID" value="QPC47632.1"/>
    <property type="molecule type" value="Genomic_DNA"/>
</dbReference>
<keyword evidence="1" id="KW-1133">Transmembrane helix</keyword>
<name>A0A7S8HGB5_9BACI</name>
<keyword evidence="1" id="KW-0472">Membrane</keyword>
<organism evidence="2 3">
    <name type="scientific">Mangrovibacillus cuniculi</name>
    <dbReference type="NCBI Taxonomy" id="2593652"/>
    <lineage>
        <taxon>Bacteria</taxon>
        <taxon>Bacillati</taxon>
        <taxon>Bacillota</taxon>
        <taxon>Bacilli</taxon>
        <taxon>Bacillales</taxon>
        <taxon>Bacillaceae</taxon>
        <taxon>Mangrovibacillus</taxon>
    </lineage>
</organism>